<name>A0A8X6PEY9_NEPPI</name>
<keyword evidence="3" id="KW-0862">Zinc</keyword>
<dbReference type="PANTHER" id="PTHR23041:SF78">
    <property type="entry name" value="E3 UBIQUITIN-PROTEIN LIGASE RNF4"/>
    <property type="match status" value="1"/>
</dbReference>
<keyword evidence="7" id="KW-1185">Reference proteome</keyword>
<dbReference type="Proteomes" id="UP000887013">
    <property type="component" value="Unassembled WGS sequence"/>
</dbReference>
<dbReference type="EMBL" id="BMAW01114713">
    <property type="protein sequence ID" value="GFT63010.1"/>
    <property type="molecule type" value="Genomic_DNA"/>
</dbReference>
<protein>
    <recommendedName>
        <fullName evidence="5">RING-type domain-containing protein</fullName>
    </recommendedName>
</protein>
<evidence type="ECO:0000259" key="5">
    <source>
        <dbReference type="PROSITE" id="PS50089"/>
    </source>
</evidence>
<organism evidence="6 7">
    <name type="scientific">Nephila pilipes</name>
    <name type="common">Giant wood spider</name>
    <name type="synonym">Nephila maculata</name>
    <dbReference type="NCBI Taxonomy" id="299642"/>
    <lineage>
        <taxon>Eukaryota</taxon>
        <taxon>Metazoa</taxon>
        <taxon>Ecdysozoa</taxon>
        <taxon>Arthropoda</taxon>
        <taxon>Chelicerata</taxon>
        <taxon>Arachnida</taxon>
        <taxon>Araneae</taxon>
        <taxon>Araneomorphae</taxon>
        <taxon>Entelegynae</taxon>
        <taxon>Araneoidea</taxon>
        <taxon>Nephilidae</taxon>
        <taxon>Nephila</taxon>
    </lineage>
</organism>
<dbReference type="InterPro" id="IPR047134">
    <property type="entry name" value="RNF4"/>
</dbReference>
<dbReference type="InterPro" id="IPR017907">
    <property type="entry name" value="Znf_RING_CS"/>
</dbReference>
<dbReference type="SMART" id="SM00184">
    <property type="entry name" value="RING"/>
    <property type="match status" value="1"/>
</dbReference>
<dbReference type="InterPro" id="IPR001841">
    <property type="entry name" value="Znf_RING"/>
</dbReference>
<dbReference type="Pfam" id="PF13639">
    <property type="entry name" value="zf-RING_2"/>
    <property type="match status" value="1"/>
</dbReference>
<dbReference type="PANTHER" id="PTHR23041">
    <property type="entry name" value="RING FINGER DOMAIN-CONTAINING"/>
    <property type="match status" value="1"/>
</dbReference>
<dbReference type="AlphaFoldDB" id="A0A8X6PEY9"/>
<feature type="domain" description="RING-type" evidence="5">
    <location>
        <begin position="191"/>
        <end position="236"/>
    </location>
</feature>
<reference evidence="6" key="1">
    <citation type="submission" date="2020-08" db="EMBL/GenBank/DDBJ databases">
        <title>Multicomponent nature underlies the extraordinary mechanical properties of spider dragline silk.</title>
        <authorList>
            <person name="Kono N."/>
            <person name="Nakamura H."/>
            <person name="Mori M."/>
            <person name="Yoshida Y."/>
            <person name="Ohtoshi R."/>
            <person name="Malay A.D."/>
            <person name="Moran D.A.P."/>
            <person name="Tomita M."/>
            <person name="Numata K."/>
            <person name="Arakawa K."/>
        </authorList>
    </citation>
    <scope>NUCLEOTIDE SEQUENCE</scope>
</reference>
<dbReference type="OrthoDB" id="6437603at2759"/>
<evidence type="ECO:0000313" key="7">
    <source>
        <dbReference type="Proteomes" id="UP000887013"/>
    </source>
</evidence>
<evidence type="ECO:0000256" key="2">
    <source>
        <dbReference type="ARBA" id="ARBA00022771"/>
    </source>
</evidence>
<evidence type="ECO:0000256" key="3">
    <source>
        <dbReference type="ARBA" id="ARBA00022833"/>
    </source>
</evidence>
<dbReference type="PROSITE" id="PS00518">
    <property type="entry name" value="ZF_RING_1"/>
    <property type="match status" value="1"/>
</dbReference>
<dbReference type="Gene3D" id="3.30.40.10">
    <property type="entry name" value="Zinc/RING finger domain, C3HC4 (zinc finger)"/>
    <property type="match status" value="1"/>
</dbReference>
<sequence>MNANNTASQLDDNLSNDNEVADIQSAKPNSDVAFGWRHVGKTSNDFSTLNVSFFGICDDEDPDECVFVTEKIAEKKIDSATGTTMSERLDTYPDENVHIVYENVNCSPEVSIVKEVGTIRNSNWGTNLASELIGVEHIPPVLMPLIDIQKPTTIKRKATSNHSTTPVLKPALLKNQKTSIATSSKQAKIECGVCYDTLEEMSSSKKSLMSTVCGHIFCSLCINEALKQSKVCPKCRKRLSSRQVHPIYV</sequence>
<dbReference type="PROSITE" id="PS50089">
    <property type="entry name" value="ZF_RING_2"/>
    <property type="match status" value="1"/>
</dbReference>
<proteinExistence type="predicted"/>
<evidence type="ECO:0000313" key="6">
    <source>
        <dbReference type="EMBL" id="GFT63010.1"/>
    </source>
</evidence>
<evidence type="ECO:0000256" key="1">
    <source>
        <dbReference type="ARBA" id="ARBA00022723"/>
    </source>
</evidence>
<dbReference type="SUPFAM" id="SSF57850">
    <property type="entry name" value="RING/U-box"/>
    <property type="match status" value="1"/>
</dbReference>
<accession>A0A8X6PEY9</accession>
<keyword evidence="2 4" id="KW-0863">Zinc-finger</keyword>
<dbReference type="InterPro" id="IPR013083">
    <property type="entry name" value="Znf_RING/FYVE/PHD"/>
</dbReference>
<keyword evidence="1" id="KW-0479">Metal-binding</keyword>
<gene>
    <name evidence="6" type="ORF">NPIL_685471</name>
</gene>
<comment type="caution">
    <text evidence="6">The sequence shown here is derived from an EMBL/GenBank/DDBJ whole genome shotgun (WGS) entry which is preliminary data.</text>
</comment>
<dbReference type="GO" id="GO:0008270">
    <property type="term" value="F:zinc ion binding"/>
    <property type="evidence" value="ECO:0007669"/>
    <property type="project" value="UniProtKB-KW"/>
</dbReference>
<evidence type="ECO:0000256" key="4">
    <source>
        <dbReference type="PROSITE-ProRule" id="PRU00175"/>
    </source>
</evidence>